<evidence type="ECO:0000256" key="1">
    <source>
        <dbReference type="ARBA" id="ARBA00006484"/>
    </source>
</evidence>
<keyword evidence="4" id="KW-1185">Reference proteome</keyword>
<dbReference type="Gene3D" id="3.40.50.720">
    <property type="entry name" value="NAD(P)-binding Rossmann-like Domain"/>
    <property type="match status" value="1"/>
</dbReference>
<dbReference type="PANTHER" id="PTHR42760:SF115">
    <property type="entry name" value="3-OXOACYL-[ACYL-CARRIER-PROTEIN] REDUCTASE FABG"/>
    <property type="match status" value="1"/>
</dbReference>
<dbReference type="InterPro" id="IPR002347">
    <property type="entry name" value="SDR_fam"/>
</dbReference>
<dbReference type="FunFam" id="3.40.50.720:FF:000084">
    <property type="entry name" value="Short-chain dehydrogenase reductase"/>
    <property type="match status" value="1"/>
</dbReference>
<organism evidence="3 4">
    <name type="scientific">Martelella lutilitoris</name>
    <dbReference type="NCBI Taxonomy" id="2583532"/>
    <lineage>
        <taxon>Bacteria</taxon>
        <taxon>Pseudomonadati</taxon>
        <taxon>Pseudomonadota</taxon>
        <taxon>Alphaproteobacteria</taxon>
        <taxon>Hyphomicrobiales</taxon>
        <taxon>Aurantimonadaceae</taxon>
        <taxon>Martelella</taxon>
    </lineage>
</organism>
<dbReference type="AlphaFoldDB" id="A0A5C4JRE4"/>
<dbReference type="Pfam" id="PF13561">
    <property type="entry name" value="adh_short_C2"/>
    <property type="match status" value="1"/>
</dbReference>
<dbReference type="Proteomes" id="UP000307874">
    <property type="component" value="Unassembled WGS sequence"/>
</dbReference>
<comment type="caution">
    <text evidence="3">The sequence shown here is derived from an EMBL/GenBank/DDBJ whole genome shotgun (WGS) entry which is preliminary data.</text>
</comment>
<dbReference type="EMBL" id="VCLB01000005">
    <property type="protein sequence ID" value="TNB47781.1"/>
    <property type="molecule type" value="Genomic_DNA"/>
</dbReference>
<dbReference type="InterPro" id="IPR020904">
    <property type="entry name" value="Sc_DH/Rdtase_CS"/>
</dbReference>
<dbReference type="RefSeq" id="WP_138748227.1">
    <property type="nucleotide sequence ID" value="NZ_VCLB01000005.1"/>
</dbReference>
<comment type="similarity">
    <text evidence="1">Belongs to the short-chain dehydrogenases/reductases (SDR) family.</text>
</comment>
<dbReference type="PROSITE" id="PS00061">
    <property type="entry name" value="ADH_SHORT"/>
    <property type="match status" value="1"/>
</dbReference>
<protein>
    <submittedName>
        <fullName evidence="3">SDR family oxidoreductase</fullName>
    </submittedName>
</protein>
<evidence type="ECO:0000313" key="4">
    <source>
        <dbReference type="Proteomes" id="UP000307874"/>
    </source>
</evidence>
<dbReference type="OrthoDB" id="7568484at2"/>
<sequence>MPFHSKSEAALSAARGSLAGRVALVIGAGSIGEGVGIGRAICIAMAREGAHVVAADVDGREAAETARIVREEGHDASSAEVDVLRDESVIALISETLQKFGRIDVLYCNVGLGRSGPSNNTSADDWRRFADANLTSLHVATQAVLPSMREAGRGVILVTSSIASMRFVGFPHLAYSATKAAANHFCRMLAVETAPDGIRVNAIIAGLIDTPRITLTLKDAYDSKDMDAARAARGRQCPMGRMGSVWEVADAAVFLASDRAAYITGTELVVDGGLSATARQPL</sequence>
<evidence type="ECO:0000313" key="3">
    <source>
        <dbReference type="EMBL" id="TNB47781.1"/>
    </source>
</evidence>
<dbReference type="SUPFAM" id="SSF51735">
    <property type="entry name" value="NAD(P)-binding Rossmann-fold domains"/>
    <property type="match status" value="1"/>
</dbReference>
<reference evidence="3 4" key="1">
    <citation type="submission" date="2019-06" db="EMBL/GenBank/DDBJ databases">
        <title>Martelella lutilitoris sp. nov., isolated from a tidal mudflat.</title>
        <authorList>
            <person name="Kim Y.-J."/>
        </authorList>
    </citation>
    <scope>NUCLEOTIDE SEQUENCE [LARGE SCALE GENOMIC DNA]</scope>
    <source>
        <strain evidence="3 4">GH2-6</strain>
    </source>
</reference>
<dbReference type="PRINTS" id="PR00081">
    <property type="entry name" value="GDHRDH"/>
</dbReference>
<dbReference type="PRINTS" id="PR00080">
    <property type="entry name" value="SDRFAMILY"/>
</dbReference>
<evidence type="ECO:0000256" key="2">
    <source>
        <dbReference type="ARBA" id="ARBA00023002"/>
    </source>
</evidence>
<gene>
    <name evidence="3" type="ORF">FF124_09275</name>
</gene>
<dbReference type="GO" id="GO:0016616">
    <property type="term" value="F:oxidoreductase activity, acting on the CH-OH group of donors, NAD or NADP as acceptor"/>
    <property type="evidence" value="ECO:0007669"/>
    <property type="project" value="TreeGrafter"/>
</dbReference>
<dbReference type="InterPro" id="IPR036291">
    <property type="entry name" value="NAD(P)-bd_dom_sf"/>
</dbReference>
<proteinExistence type="inferred from homology"/>
<name>A0A5C4JRE4_9HYPH</name>
<keyword evidence="2" id="KW-0560">Oxidoreductase</keyword>
<dbReference type="PANTHER" id="PTHR42760">
    <property type="entry name" value="SHORT-CHAIN DEHYDROGENASES/REDUCTASES FAMILY MEMBER"/>
    <property type="match status" value="1"/>
</dbReference>
<accession>A0A5C4JRE4</accession>
<dbReference type="CDD" id="cd05233">
    <property type="entry name" value="SDR_c"/>
    <property type="match status" value="1"/>
</dbReference>